<proteinExistence type="predicted"/>
<evidence type="ECO:0000313" key="2">
    <source>
        <dbReference type="Proteomes" id="UP000199663"/>
    </source>
</evidence>
<dbReference type="EMBL" id="FNQC01000007">
    <property type="protein sequence ID" value="SDZ20714.1"/>
    <property type="molecule type" value="Genomic_DNA"/>
</dbReference>
<gene>
    <name evidence="1" type="ORF">SAMN05444412_107194</name>
</gene>
<accession>A0A1H3R4I9</accession>
<name>A0A1H3R4I9_9BACT</name>
<dbReference type="Proteomes" id="UP000199663">
    <property type="component" value="Unassembled WGS sequence"/>
</dbReference>
<sequence length="254" mass="29481">MHLKTEDLTRLEIEFDSGSIPAPYSHTFKLRISFEKNFLNTQLDLHYTGREDLEDEEILEEGFSLSDDYSFLGEIPKVWEKPLKDLYSESKWTSKKFDEEEGGVKILAKDIHGKISRTIPINQNDWQLLAQDYLQAIYEISKKEAPLTIKFYAQDQNGIHDFSFTVKFSIRKIDALVDGKSRESDWAETKTLLSNIFLPDYDYSQAKTSKPTKRGYYIECGDGYWHELEKGVVNIDNSFDAVSKIKEGFLKMLD</sequence>
<keyword evidence="2" id="KW-1185">Reference proteome</keyword>
<comment type="caution">
    <text evidence="1">The sequence shown here is derived from an EMBL/GenBank/DDBJ whole genome shotgun (WGS) entry which is preliminary data.</text>
</comment>
<organism evidence="1 2">
    <name type="scientific">Rhodonellum ikkaensis</name>
    <dbReference type="NCBI Taxonomy" id="336829"/>
    <lineage>
        <taxon>Bacteria</taxon>
        <taxon>Pseudomonadati</taxon>
        <taxon>Bacteroidota</taxon>
        <taxon>Cytophagia</taxon>
        <taxon>Cytophagales</taxon>
        <taxon>Cytophagaceae</taxon>
        <taxon>Rhodonellum</taxon>
    </lineage>
</organism>
<evidence type="ECO:0000313" key="1">
    <source>
        <dbReference type="EMBL" id="SDZ20714.1"/>
    </source>
</evidence>
<reference evidence="1 2" key="1">
    <citation type="submission" date="2016-10" db="EMBL/GenBank/DDBJ databases">
        <authorList>
            <person name="Varghese N."/>
            <person name="Submissions S."/>
        </authorList>
    </citation>
    <scope>NUCLEOTIDE SEQUENCE [LARGE SCALE GENOMIC DNA]</scope>
    <source>
        <strain evidence="1 2">DSM 17997</strain>
    </source>
</reference>
<protein>
    <submittedName>
        <fullName evidence="1">Uncharacterized protein</fullName>
    </submittedName>
</protein>
<dbReference type="RefSeq" id="WP_019597814.1">
    <property type="nucleotide sequence ID" value="NZ_FNQC01000007.1"/>
</dbReference>